<evidence type="ECO:0000256" key="2">
    <source>
        <dbReference type="ARBA" id="ARBA00023015"/>
    </source>
</evidence>
<name>A0A2S9QNT6_9MICO</name>
<evidence type="ECO:0000256" key="3">
    <source>
        <dbReference type="ARBA" id="ARBA00023125"/>
    </source>
</evidence>
<dbReference type="GO" id="GO:0000976">
    <property type="term" value="F:transcription cis-regulatory region binding"/>
    <property type="evidence" value="ECO:0007669"/>
    <property type="project" value="TreeGrafter"/>
</dbReference>
<keyword evidence="4" id="KW-0804">Transcription</keyword>
<protein>
    <recommendedName>
        <fullName evidence="7">HTH lysR-type domain-containing protein</fullName>
    </recommendedName>
</protein>
<evidence type="ECO:0000256" key="4">
    <source>
        <dbReference type="ARBA" id="ARBA00023163"/>
    </source>
</evidence>
<evidence type="ECO:0000256" key="6">
    <source>
        <dbReference type="SAM" id="MobiDB-lite"/>
    </source>
</evidence>
<keyword evidence="2" id="KW-0805">Transcription regulation</keyword>
<feature type="domain" description="HTH lysR-type" evidence="7">
    <location>
        <begin position="23"/>
        <end position="80"/>
    </location>
</feature>
<organism evidence="8 9">
    <name type="scientific">Leucobacter massiliensis</name>
    <dbReference type="NCBI Taxonomy" id="1686285"/>
    <lineage>
        <taxon>Bacteria</taxon>
        <taxon>Bacillati</taxon>
        <taxon>Actinomycetota</taxon>
        <taxon>Actinomycetes</taxon>
        <taxon>Micrococcales</taxon>
        <taxon>Microbacteriaceae</taxon>
        <taxon>Leucobacter</taxon>
    </lineage>
</organism>
<dbReference type="InterPro" id="IPR005119">
    <property type="entry name" value="LysR_subst-bd"/>
</dbReference>
<evidence type="ECO:0000256" key="1">
    <source>
        <dbReference type="ARBA" id="ARBA00009437"/>
    </source>
</evidence>
<evidence type="ECO:0000313" key="9">
    <source>
        <dbReference type="Proteomes" id="UP000238650"/>
    </source>
</evidence>
<evidence type="ECO:0000256" key="5">
    <source>
        <dbReference type="SAM" id="Coils"/>
    </source>
</evidence>
<comment type="similarity">
    <text evidence="1">Belongs to the LysR transcriptional regulatory family.</text>
</comment>
<dbReference type="SUPFAM" id="SSF53850">
    <property type="entry name" value="Periplasmic binding protein-like II"/>
    <property type="match status" value="1"/>
</dbReference>
<sequence>MSEQFSSSSLSGSSHPGSGCSVLDLRRLALLREFAAQRSLAAVARIAGISTSAVSQQLRRLEAEAGVRLFEREGRRLVLTPAARRLVARAEEAQTVLERAEAELLASRARLQGRVRLASFSTFAHRHLAPLLGRLSRAHPDLAVSFAQIEPAEALDEIAGRRADIAVIDEFPQMPRAVDPRLSRVHLLRDRIVPSAPARVARFAALADTPWVLEPAGTESHSWALRVCREAGIEPRVQFETPDLRVHQELVRAGIAAALLPEMLLSADREPWPFGIPDWPDPGAPDGAAGGAPAGAQAPAPATLRRDVSAVMRRGTEHSHAARAVLDAIRELLSEAEAGPR</sequence>
<dbReference type="PANTHER" id="PTHR30126:SF39">
    <property type="entry name" value="HTH-TYPE TRANSCRIPTIONAL REGULATOR CYSL"/>
    <property type="match status" value="1"/>
</dbReference>
<keyword evidence="9" id="KW-1185">Reference proteome</keyword>
<proteinExistence type="inferred from homology"/>
<reference evidence="8 9" key="1">
    <citation type="journal article" date="2017" name="New Microbes New Infect">
        <title>Genome sequence of 'Leucobacter massiliensis' sp. nov. isolated from human pharynx after travel to the 2014 Hajj.</title>
        <authorList>
            <person name="Leangapichart T."/>
            <person name="Gautret P."/>
            <person name="Nguyen T.T."/>
            <person name="Armstrong N."/>
            <person name="Rolain J.M."/>
        </authorList>
    </citation>
    <scope>NUCLEOTIDE SEQUENCE [LARGE SCALE GENOMIC DNA]</scope>
    <source>
        <strain evidence="8 9">122RC15</strain>
    </source>
</reference>
<dbReference type="PANTHER" id="PTHR30126">
    <property type="entry name" value="HTH-TYPE TRANSCRIPTIONAL REGULATOR"/>
    <property type="match status" value="1"/>
</dbReference>
<feature type="coiled-coil region" evidence="5">
    <location>
        <begin position="83"/>
        <end position="110"/>
    </location>
</feature>
<dbReference type="InterPro" id="IPR000847">
    <property type="entry name" value="LysR_HTH_N"/>
</dbReference>
<evidence type="ECO:0000313" key="8">
    <source>
        <dbReference type="EMBL" id="PRI11240.1"/>
    </source>
</evidence>
<dbReference type="Pfam" id="PF00126">
    <property type="entry name" value="HTH_1"/>
    <property type="match status" value="1"/>
</dbReference>
<gene>
    <name evidence="8" type="ORF">B4915_10355</name>
</gene>
<dbReference type="SUPFAM" id="SSF46785">
    <property type="entry name" value="Winged helix' DNA-binding domain"/>
    <property type="match status" value="1"/>
</dbReference>
<accession>A0A2S9QNT6</accession>
<dbReference type="GO" id="GO:0003700">
    <property type="term" value="F:DNA-binding transcription factor activity"/>
    <property type="evidence" value="ECO:0007669"/>
    <property type="project" value="InterPro"/>
</dbReference>
<dbReference type="InterPro" id="IPR036390">
    <property type="entry name" value="WH_DNA-bd_sf"/>
</dbReference>
<dbReference type="InterPro" id="IPR036388">
    <property type="entry name" value="WH-like_DNA-bd_sf"/>
</dbReference>
<dbReference type="EMBL" id="MWZD01000017">
    <property type="protein sequence ID" value="PRI11240.1"/>
    <property type="molecule type" value="Genomic_DNA"/>
</dbReference>
<comment type="caution">
    <text evidence="8">The sequence shown here is derived from an EMBL/GenBank/DDBJ whole genome shotgun (WGS) entry which is preliminary data.</text>
</comment>
<feature type="region of interest" description="Disordered" evidence="6">
    <location>
        <begin position="277"/>
        <end position="306"/>
    </location>
</feature>
<dbReference type="Proteomes" id="UP000238650">
    <property type="component" value="Unassembled WGS sequence"/>
</dbReference>
<keyword evidence="3" id="KW-0238">DNA-binding</keyword>
<evidence type="ECO:0000259" key="7">
    <source>
        <dbReference type="PROSITE" id="PS50931"/>
    </source>
</evidence>
<dbReference type="Gene3D" id="3.40.190.10">
    <property type="entry name" value="Periplasmic binding protein-like II"/>
    <property type="match status" value="2"/>
</dbReference>
<keyword evidence="5" id="KW-0175">Coiled coil</keyword>
<dbReference type="Gene3D" id="1.10.10.10">
    <property type="entry name" value="Winged helix-like DNA-binding domain superfamily/Winged helix DNA-binding domain"/>
    <property type="match status" value="1"/>
</dbReference>
<dbReference type="Pfam" id="PF03466">
    <property type="entry name" value="LysR_substrate"/>
    <property type="match status" value="1"/>
</dbReference>
<dbReference type="PROSITE" id="PS50931">
    <property type="entry name" value="HTH_LYSR"/>
    <property type="match status" value="1"/>
</dbReference>
<dbReference type="AlphaFoldDB" id="A0A2S9QNT6"/>